<keyword evidence="8" id="KW-1185">Reference proteome</keyword>
<dbReference type="InterPro" id="IPR001214">
    <property type="entry name" value="SET_dom"/>
</dbReference>
<dbReference type="Gene3D" id="1.10.220.160">
    <property type="match status" value="1"/>
</dbReference>
<dbReference type="GO" id="GO:0005634">
    <property type="term" value="C:nucleus"/>
    <property type="evidence" value="ECO:0007669"/>
    <property type="project" value="TreeGrafter"/>
</dbReference>
<accession>A0AAP0NLW2</accession>
<dbReference type="Gene3D" id="2.170.270.10">
    <property type="entry name" value="SET domain"/>
    <property type="match status" value="1"/>
</dbReference>
<dbReference type="EMBL" id="JBBNAG010000008">
    <property type="protein sequence ID" value="KAK9111638.1"/>
    <property type="molecule type" value="Genomic_DNA"/>
</dbReference>
<dbReference type="PANTHER" id="PTHR12197:SF251">
    <property type="entry name" value="EG:BACR7C10.4 PROTEIN"/>
    <property type="match status" value="1"/>
</dbReference>
<dbReference type="GO" id="GO:0008270">
    <property type="term" value="F:zinc ion binding"/>
    <property type="evidence" value="ECO:0007669"/>
    <property type="project" value="UniProtKB-KW"/>
</dbReference>
<sequence length="499" mass="55925">MLGVSWACALILPPVMEDLGEALAAFGLTVSTTPDKGRCLLATRDFSPGEVIISQEPYVSVPNNSSTLRCDRCFMSSNLKKCSACQIPWYCGSTCQKLEWKEHKLECQALVGAGKERRNHLTPTIRLMIRLYLKRKLQKEQIIPTTAMDNYSLVEELVDHMSEIEEKQLVLYAQMANLVNMILKLPDVSIKDNAQNFSKLACNAHTICDSELRPIGTGLYPVVSIINHSCAPNSVLMFEGRLAVVRAVDHISKGTEVFISYIETAGSTATRQKTLKEQYLFTCTCPCCMKVGLQDDVQESAILEGYQCLNGSCNGFLIRNTDDKGFICQKCGCIRNKVEIQEIAIELKSLEDMASRTLASGNYQDACSIYKAIEPLQLKLCHSYSIDLMRTRENLLKILMELQDWNGALTYCRLILPLYQRVYPSIHPLLGLQYYTCGKLEWLLGETKSALKSLTKAVDILRITHGTNTTFMKDLLFRLEEARAEAAYRKTSIDAIGSV</sequence>
<dbReference type="Gene3D" id="6.10.140.2220">
    <property type="match status" value="1"/>
</dbReference>
<evidence type="ECO:0008006" key="9">
    <source>
        <dbReference type="Google" id="ProtNLM"/>
    </source>
</evidence>
<evidence type="ECO:0000313" key="7">
    <source>
        <dbReference type="EMBL" id="KAK9111638.1"/>
    </source>
</evidence>
<dbReference type="PROSITE" id="PS50865">
    <property type="entry name" value="ZF_MYND_2"/>
    <property type="match status" value="1"/>
</dbReference>
<evidence type="ECO:0000256" key="3">
    <source>
        <dbReference type="ARBA" id="ARBA00022833"/>
    </source>
</evidence>
<proteinExistence type="predicted"/>
<evidence type="ECO:0000256" key="1">
    <source>
        <dbReference type="ARBA" id="ARBA00022723"/>
    </source>
</evidence>
<feature type="domain" description="SET" evidence="5">
    <location>
        <begin position="26"/>
        <end position="262"/>
    </location>
</feature>
<dbReference type="InterPro" id="IPR011990">
    <property type="entry name" value="TPR-like_helical_dom_sf"/>
</dbReference>
<keyword evidence="3" id="KW-0862">Zinc</keyword>
<organism evidence="7 8">
    <name type="scientific">Stephania cephalantha</name>
    <dbReference type="NCBI Taxonomy" id="152367"/>
    <lineage>
        <taxon>Eukaryota</taxon>
        <taxon>Viridiplantae</taxon>
        <taxon>Streptophyta</taxon>
        <taxon>Embryophyta</taxon>
        <taxon>Tracheophyta</taxon>
        <taxon>Spermatophyta</taxon>
        <taxon>Magnoliopsida</taxon>
        <taxon>Ranunculales</taxon>
        <taxon>Menispermaceae</taxon>
        <taxon>Menispermoideae</taxon>
        <taxon>Cissampelideae</taxon>
        <taxon>Stephania</taxon>
    </lineage>
</organism>
<dbReference type="Pfam" id="PF01753">
    <property type="entry name" value="zf-MYND"/>
    <property type="match status" value="1"/>
</dbReference>
<dbReference type="InterPro" id="IPR050869">
    <property type="entry name" value="H3K4_H4K5_MeTrfase"/>
</dbReference>
<evidence type="ECO:0000256" key="4">
    <source>
        <dbReference type="PROSITE-ProRule" id="PRU00134"/>
    </source>
</evidence>
<reference evidence="7 8" key="1">
    <citation type="submission" date="2024-01" db="EMBL/GenBank/DDBJ databases">
        <title>Genome assemblies of Stephania.</title>
        <authorList>
            <person name="Yang L."/>
        </authorList>
    </citation>
    <scope>NUCLEOTIDE SEQUENCE [LARGE SCALE GENOMIC DNA]</scope>
    <source>
        <strain evidence="7">JXDWG</strain>
        <tissue evidence="7">Leaf</tissue>
    </source>
</reference>
<name>A0AAP0NLW2_9MAGN</name>
<keyword evidence="2 4" id="KW-0863">Zinc-finger</keyword>
<dbReference type="InterPro" id="IPR046341">
    <property type="entry name" value="SET_dom_sf"/>
</dbReference>
<dbReference type="InterPro" id="IPR002893">
    <property type="entry name" value="Znf_MYND"/>
</dbReference>
<dbReference type="Proteomes" id="UP001419268">
    <property type="component" value="Unassembled WGS sequence"/>
</dbReference>
<dbReference type="Gene3D" id="1.25.40.10">
    <property type="entry name" value="Tetratricopeptide repeat domain"/>
    <property type="match status" value="1"/>
</dbReference>
<keyword evidence="1" id="KW-0479">Metal-binding</keyword>
<protein>
    <recommendedName>
        <fullName evidence="9">Histone-lysine N-methyltransferase ASHR1</fullName>
    </recommendedName>
</protein>
<feature type="domain" description="MYND-type" evidence="6">
    <location>
        <begin position="70"/>
        <end position="107"/>
    </location>
</feature>
<dbReference type="SUPFAM" id="SSF82199">
    <property type="entry name" value="SET domain"/>
    <property type="match status" value="1"/>
</dbReference>
<dbReference type="SUPFAM" id="SSF48452">
    <property type="entry name" value="TPR-like"/>
    <property type="match status" value="1"/>
</dbReference>
<evidence type="ECO:0000313" key="8">
    <source>
        <dbReference type="Proteomes" id="UP001419268"/>
    </source>
</evidence>
<dbReference type="PROSITE" id="PS50280">
    <property type="entry name" value="SET"/>
    <property type="match status" value="1"/>
</dbReference>
<dbReference type="PROSITE" id="PS01360">
    <property type="entry name" value="ZF_MYND_1"/>
    <property type="match status" value="1"/>
</dbReference>
<evidence type="ECO:0000259" key="5">
    <source>
        <dbReference type="PROSITE" id="PS50280"/>
    </source>
</evidence>
<dbReference type="Pfam" id="PF00856">
    <property type="entry name" value="SET"/>
    <property type="match status" value="1"/>
</dbReference>
<dbReference type="SMART" id="SM00317">
    <property type="entry name" value="SET"/>
    <property type="match status" value="1"/>
</dbReference>
<gene>
    <name evidence="7" type="ORF">Scep_019157</name>
</gene>
<comment type="caution">
    <text evidence="7">The sequence shown here is derived from an EMBL/GenBank/DDBJ whole genome shotgun (WGS) entry which is preliminary data.</text>
</comment>
<dbReference type="PANTHER" id="PTHR12197">
    <property type="entry name" value="HISTONE-LYSINE N-METHYLTRANSFERASE SMYD"/>
    <property type="match status" value="1"/>
</dbReference>
<evidence type="ECO:0000259" key="6">
    <source>
        <dbReference type="PROSITE" id="PS50865"/>
    </source>
</evidence>
<evidence type="ECO:0000256" key="2">
    <source>
        <dbReference type="ARBA" id="ARBA00022771"/>
    </source>
</evidence>
<dbReference type="AlphaFoldDB" id="A0AAP0NLW2"/>